<feature type="signal peptide" evidence="1">
    <location>
        <begin position="1"/>
        <end position="22"/>
    </location>
</feature>
<dbReference type="KEGG" id="poc:NCTC13071_02044"/>
<reference evidence="2 3" key="1">
    <citation type="submission" date="2018-12" db="EMBL/GenBank/DDBJ databases">
        <authorList>
            <consortium name="Pathogen Informatics"/>
        </authorList>
    </citation>
    <scope>NUCLEOTIDE SEQUENCE [LARGE SCALE GENOMIC DNA]</scope>
    <source>
        <strain evidence="2 3">NCTC13071</strain>
    </source>
</reference>
<dbReference type="GeneID" id="85012822"/>
<accession>A0A3S4X861</accession>
<keyword evidence="1" id="KW-0732">Signal</keyword>
<organism evidence="2 3">
    <name type="scientific">Segatella oris</name>
    <dbReference type="NCBI Taxonomy" id="28135"/>
    <lineage>
        <taxon>Bacteria</taxon>
        <taxon>Pseudomonadati</taxon>
        <taxon>Bacteroidota</taxon>
        <taxon>Bacteroidia</taxon>
        <taxon>Bacteroidales</taxon>
        <taxon>Prevotellaceae</taxon>
        <taxon>Segatella</taxon>
    </lineage>
</organism>
<dbReference type="EMBL" id="LR134384">
    <property type="protein sequence ID" value="VEH16027.1"/>
    <property type="molecule type" value="Genomic_DNA"/>
</dbReference>
<dbReference type="RefSeq" id="WP_018920904.1">
    <property type="nucleotide sequence ID" value="NZ_LR134384.1"/>
</dbReference>
<protein>
    <submittedName>
        <fullName evidence="2">Uncharacterized protein</fullName>
    </submittedName>
</protein>
<evidence type="ECO:0000313" key="2">
    <source>
        <dbReference type="EMBL" id="VEH16027.1"/>
    </source>
</evidence>
<feature type="chain" id="PRO_5018688957" evidence="1">
    <location>
        <begin position="23"/>
        <end position="561"/>
    </location>
</feature>
<gene>
    <name evidence="2" type="ORF">NCTC13071_02044</name>
</gene>
<name>A0A3S4X861_9BACT</name>
<sequence>MKIRYIVSFMLLASLFVFPSCSNDDDYTVATGDVIEKVETGSATVTAISAVTTGHVSDLSRMNAAFYSVGTVYGTTPDPTTAGSKVAGSVDSLGVVTTNLQGLTKGKTYYYATYVTLAGKLTTYGDVKSFVATDAKMTTGKATDITPTQATLTAAMQGLDGILIEGQTEMHCGFKLSATQEGVQSGVDCPVLSARQSVSVHLSGLIPGKTYYYIPYFRLGDGFVYGETKSFTTAKQVMEYVDLGLSVLWAKCNIGAEKEQETGVLTAYGDLTGLMQSEYLLDYSVIKDISGTAEDIVMSADIDGNSPVASFMPTQEQVAELISKTTQKEETVGGVKGVRFQAANGNSIFLPYTGYRKGAVVNGAGVEGLYWTGNNYSIVKDYSHTLKLSAGSSASGLSKRSLGLAIRSVRKSTSLTPLSDKLVVGDLEGNGRIRIEIYNEYGATKNAPAVNPNQIKFSKNMVVTLKLTGISGNLKPSAAASHIAGIEYADGSWSVNHWSSLSGDKYDAKVIGDGTYKVWMETATAAEGAKVFCVDIKDLGKDLIDVSKLKVNIISIEFDKN</sequence>
<proteinExistence type="predicted"/>
<evidence type="ECO:0000313" key="3">
    <source>
        <dbReference type="Proteomes" id="UP000274578"/>
    </source>
</evidence>
<evidence type="ECO:0000256" key="1">
    <source>
        <dbReference type="SAM" id="SignalP"/>
    </source>
</evidence>
<dbReference type="Proteomes" id="UP000274578">
    <property type="component" value="Chromosome 1"/>
</dbReference>
<dbReference type="AlphaFoldDB" id="A0A3S4X861"/>